<evidence type="ECO:0000313" key="2">
    <source>
        <dbReference type="EMBL" id="SBT39755.1"/>
    </source>
</evidence>
<reference evidence="4 5" key="2">
    <citation type="submission" date="2016-05" db="EMBL/GenBank/DDBJ databases">
        <authorList>
            <person name="Naeem Raeece"/>
        </authorList>
    </citation>
    <scope>NUCLEOTIDE SEQUENCE [LARGE SCALE GENOMIC DNA]</scope>
</reference>
<dbReference type="EMBL" id="FLRE01000152">
    <property type="protein sequence ID" value="SBT40299.1"/>
    <property type="molecule type" value="Genomic_DNA"/>
</dbReference>
<accession>A0A1A8Z918</accession>
<gene>
    <name evidence="2" type="ORF">POVWA1_040700</name>
    <name evidence="3" type="ORF">POVWA2_039460</name>
</gene>
<feature type="region of interest" description="Disordered" evidence="1">
    <location>
        <begin position="225"/>
        <end position="246"/>
    </location>
</feature>
<evidence type="ECO:0000313" key="4">
    <source>
        <dbReference type="Proteomes" id="UP000078550"/>
    </source>
</evidence>
<sequence length="320" mass="37452">MNSSLKGTESESNFFIRSFFESVSNFIKNVKIEIKDVFELLNYPCVYQNCKKKFSINENEDYKNSLATSVISKIDKKNIENFRHYQRELESMLQNVKLFNEKYKMDVPLLFIMENLITLHLINEYKINSIVKKIQDHNIAMPELNSDLPSYLVQAVEIDENESNNVLYDKVREINSLSINNHVVKDLLENTDIRINFSKLRELNEERYFHSNVVKYISSYMNKSSDSVASKMEGDDEKARDGWEAEEGGYRLEGKNMDDAIRDDIHDNVLQQKNEEQSDKNMSVRKMEGEKKSIIEDIGLSEETLKLLNLLPKKRKTDDN</sequence>
<reference evidence="3" key="1">
    <citation type="submission" date="2016-05" db="EMBL/GenBank/DDBJ databases">
        <authorList>
            <person name="Lavstsen T."/>
            <person name="Jespersen J.S."/>
        </authorList>
    </citation>
    <scope>NUCLEOTIDE SEQUENCE [LARGE SCALE GENOMIC DNA]</scope>
</reference>
<organism evidence="3 4">
    <name type="scientific">Plasmodium ovale wallikeri</name>
    <dbReference type="NCBI Taxonomy" id="864142"/>
    <lineage>
        <taxon>Eukaryota</taxon>
        <taxon>Sar</taxon>
        <taxon>Alveolata</taxon>
        <taxon>Apicomplexa</taxon>
        <taxon>Aconoidasida</taxon>
        <taxon>Haemosporida</taxon>
        <taxon>Plasmodiidae</taxon>
        <taxon>Plasmodium</taxon>
        <taxon>Plasmodium (Plasmodium)</taxon>
    </lineage>
</organism>
<feature type="region of interest" description="Disordered" evidence="1">
    <location>
        <begin position="268"/>
        <end position="288"/>
    </location>
</feature>
<dbReference type="EMBL" id="FLRD01000112">
    <property type="protein sequence ID" value="SBT39755.1"/>
    <property type="molecule type" value="Genomic_DNA"/>
</dbReference>
<feature type="compositionally biased region" description="Basic and acidic residues" evidence="1">
    <location>
        <begin position="268"/>
        <end position="279"/>
    </location>
</feature>
<dbReference type="Proteomes" id="UP000078555">
    <property type="component" value="Unassembled WGS sequence"/>
</dbReference>
<dbReference type="AlphaFoldDB" id="A0A1A8Z918"/>
<dbReference type="Proteomes" id="UP000078550">
    <property type="component" value="Unassembled WGS sequence"/>
</dbReference>
<protein>
    <submittedName>
        <fullName evidence="3">Uncharacterized protein</fullName>
    </submittedName>
</protein>
<proteinExistence type="predicted"/>
<evidence type="ECO:0000256" key="1">
    <source>
        <dbReference type="SAM" id="MobiDB-lite"/>
    </source>
</evidence>
<evidence type="ECO:0000313" key="3">
    <source>
        <dbReference type="EMBL" id="SBT40299.1"/>
    </source>
</evidence>
<feature type="compositionally biased region" description="Basic and acidic residues" evidence="1">
    <location>
        <begin position="237"/>
        <end position="246"/>
    </location>
</feature>
<name>A0A1A8Z918_PLAOA</name>
<keyword evidence="5" id="KW-1185">Reference proteome</keyword>
<evidence type="ECO:0000313" key="5">
    <source>
        <dbReference type="Proteomes" id="UP000078555"/>
    </source>
</evidence>